<dbReference type="Proteomes" id="UP000317122">
    <property type="component" value="Unassembled WGS sequence"/>
</dbReference>
<evidence type="ECO:0000313" key="2">
    <source>
        <dbReference type="Proteomes" id="UP000317122"/>
    </source>
</evidence>
<dbReference type="AlphaFoldDB" id="A0A562NMA9"/>
<reference evidence="1 2" key="1">
    <citation type="journal article" date="2015" name="Stand. Genomic Sci.">
        <title>Genomic Encyclopedia of Bacterial and Archaeal Type Strains, Phase III: the genomes of soil and plant-associated and newly described type strains.</title>
        <authorList>
            <person name="Whitman W.B."/>
            <person name="Woyke T."/>
            <person name="Klenk H.P."/>
            <person name="Zhou Y."/>
            <person name="Lilburn T.G."/>
            <person name="Beck B.J."/>
            <person name="De Vos P."/>
            <person name="Vandamme P."/>
            <person name="Eisen J.A."/>
            <person name="Garrity G."/>
            <person name="Hugenholtz P."/>
            <person name="Kyrpides N.C."/>
        </authorList>
    </citation>
    <scope>NUCLEOTIDE SEQUENCE [LARGE SCALE GENOMIC DNA]</scope>
    <source>
        <strain evidence="1 2">CGMCC 1.2546</strain>
    </source>
</reference>
<comment type="caution">
    <text evidence="1">The sequence shown here is derived from an EMBL/GenBank/DDBJ whole genome shotgun (WGS) entry which is preliminary data.</text>
</comment>
<name>A0A562NMA9_9HYPH</name>
<organism evidence="1 2">
    <name type="scientific">Mesorhizobium tianshanense</name>
    <dbReference type="NCBI Taxonomy" id="39844"/>
    <lineage>
        <taxon>Bacteria</taxon>
        <taxon>Pseudomonadati</taxon>
        <taxon>Pseudomonadota</taxon>
        <taxon>Alphaproteobacteria</taxon>
        <taxon>Hyphomicrobiales</taxon>
        <taxon>Phyllobacteriaceae</taxon>
        <taxon>Mesorhizobium</taxon>
    </lineage>
</organism>
<protein>
    <submittedName>
        <fullName evidence="1">Uncharacterized protein</fullName>
    </submittedName>
</protein>
<evidence type="ECO:0000313" key="1">
    <source>
        <dbReference type="EMBL" id="TWI33111.1"/>
    </source>
</evidence>
<proteinExistence type="predicted"/>
<keyword evidence="2" id="KW-1185">Reference proteome</keyword>
<sequence length="105" mass="11530">MVISGRWIAPYSPTPAPFPVHVVSAGNLRENLLNAADGKRWASIPAFTRTVDRRGNVSIDMIRRQCTTTAKIELIRRKVRELAGARRSIPSSLNGSGSPWTRSCG</sequence>
<gene>
    <name evidence="1" type="ORF">IQ26_04111</name>
</gene>
<dbReference type="EMBL" id="VLKT01000026">
    <property type="protein sequence ID" value="TWI33111.1"/>
    <property type="molecule type" value="Genomic_DNA"/>
</dbReference>
<accession>A0A562NMA9</accession>